<dbReference type="RefSeq" id="WP_345361399.1">
    <property type="nucleotide sequence ID" value="NZ_BAABHJ010000023.1"/>
</dbReference>
<keyword evidence="4 7" id="KW-0238">DNA-binding</keyword>
<accession>A0ABP8TTT2</accession>
<evidence type="ECO:0000313" key="10">
    <source>
        <dbReference type="EMBL" id="GAA4613449.1"/>
    </source>
</evidence>
<dbReference type="InterPro" id="IPR001867">
    <property type="entry name" value="OmpR/PhoB-type_DNA-bd"/>
</dbReference>
<evidence type="ECO:0000256" key="2">
    <source>
        <dbReference type="ARBA" id="ARBA00023012"/>
    </source>
</evidence>
<dbReference type="Pfam" id="PF00486">
    <property type="entry name" value="Trans_reg_C"/>
    <property type="match status" value="1"/>
</dbReference>
<evidence type="ECO:0000256" key="3">
    <source>
        <dbReference type="ARBA" id="ARBA00023015"/>
    </source>
</evidence>
<dbReference type="Gene3D" id="6.10.250.690">
    <property type="match status" value="1"/>
</dbReference>
<dbReference type="CDD" id="cd00383">
    <property type="entry name" value="trans_reg_C"/>
    <property type="match status" value="1"/>
</dbReference>
<evidence type="ECO:0000256" key="5">
    <source>
        <dbReference type="ARBA" id="ARBA00023163"/>
    </source>
</evidence>
<keyword evidence="1 6" id="KW-0597">Phosphoprotein</keyword>
<evidence type="ECO:0000256" key="4">
    <source>
        <dbReference type="ARBA" id="ARBA00023125"/>
    </source>
</evidence>
<dbReference type="SMART" id="SM00448">
    <property type="entry name" value="REC"/>
    <property type="match status" value="1"/>
</dbReference>
<evidence type="ECO:0000313" key="11">
    <source>
        <dbReference type="Proteomes" id="UP001500212"/>
    </source>
</evidence>
<dbReference type="InterPro" id="IPR036388">
    <property type="entry name" value="WH-like_DNA-bd_sf"/>
</dbReference>
<evidence type="ECO:0000259" key="9">
    <source>
        <dbReference type="PROSITE" id="PS51755"/>
    </source>
</evidence>
<dbReference type="PANTHER" id="PTHR48111">
    <property type="entry name" value="REGULATOR OF RPOS"/>
    <property type="match status" value="1"/>
</dbReference>
<dbReference type="EMBL" id="BAABHJ010000023">
    <property type="protein sequence ID" value="GAA4613449.1"/>
    <property type="molecule type" value="Genomic_DNA"/>
</dbReference>
<dbReference type="SMART" id="SM00862">
    <property type="entry name" value="Trans_reg_C"/>
    <property type="match status" value="1"/>
</dbReference>
<gene>
    <name evidence="10" type="ORF">GCM10023195_58180</name>
</gene>
<feature type="domain" description="Response regulatory" evidence="8">
    <location>
        <begin position="3"/>
        <end position="117"/>
    </location>
</feature>
<dbReference type="Gene3D" id="3.40.50.2300">
    <property type="match status" value="1"/>
</dbReference>
<organism evidence="10 11">
    <name type="scientific">Actinoallomurus liliacearum</name>
    <dbReference type="NCBI Taxonomy" id="1080073"/>
    <lineage>
        <taxon>Bacteria</taxon>
        <taxon>Bacillati</taxon>
        <taxon>Actinomycetota</taxon>
        <taxon>Actinomycetes</taxon>
        <taxon>Streptosporangiales</taxon>
        <taxon>Thermomonosporaceae</taxon>
        <taxon>Actinoallomurus</taxon>
    </lineage>
</organism>
<name>A0ABP8TTT2_9ACTN</name>
<feature type="modified residue" description="4-aspartylphosphate" evidence="6">
    <location>
        <position position="52"/>
    </location>
</feature>
<dbReference type="SUPFAM" id="SSF52172">
    <property type="entry name" value="CheY-like"/>
    <property type="match status" value="1"/>
</dbReference>
<feature type="domain" description="OmpR/PhoB-type" evidence="9">
    <location>
        <begin position="138"/>
        <end position="231"/>
    </location>
</feature>
<dbReference type="PROSITE" id="PS51755">
    <property type="entry name" value="OMPR_PHOB"/>
    <property type="match status" value="1"/>
</dbReference>
<dbReference type="PANTHER" id="PTHR48111:SF1">
    <property type="entry name" value="TWO-COMPONENT RESPONSE REGULATOR ORR33"/>
    <property type="match status" value="1"/>
</dbReference>
<keyword evidence="11" id="KW-1185">Reference proteome</keyword>
<dbReference type="Pfam" id="PF00072">
    <property type="entry name" value="Response_reg"/>
    <property type="match status" value="1"/>
</dbReference>
<dbReference type="Proteomes" id="UP001500212">
    <property type="component" value="Unassembled WGS sequence"/>
</dbReference>
<keyword evidence="5" id="KW-0804">Transcription</keyword>
<proteinExistence type="predicted"/>
<dbReference type="SUPFAM" id="SSF46894">
    <property type="entry name" value="C-terminal effector domain of the bipartite response regulators"/>
    <property type="match status" value="1"/>
</dbReference>
<sequence length="241" mass="26519">MPQVLLVDDDPRFVKVVASLLSRRNLQVKSVSSGELARQALRNGDIDLALLDLNLPDIDGLSLIHELREEGNDTPVILLTARSKPHEQVLGLRLGGDDYITKPFDPELLLARIHAVLRRSGTGRTTDRGRSDLVDLSPALAGRSPVLVDLAARQVFRDGVAVRLAPMEYAVLEFLVRNRGRAVSKEEIMVQVWGTDRGVSRTLTEHISRLRRKLGEGLVVTRTGYGYIIPTAPEGPAARAQ</sequence>
<dbReference type="InterPro" id="IPR001789">
    <property type="entry name" value="Sig_transdc_resp-reg_receiver"/>
</dbReference>
<evidence type="ECO:0000256" key="1">
    <source>
        <dbReference type="ARBA" id="ARBA00022553"/>
    </source>
</evidence>
<dbReference type="InterPro" id="IPR011006">
    <property type="entry name" value="CheY-like_superfamily"/>
</dbReference>
<protein>
    <submittedName>
        <fullName evidence="10">Response regulator transcription factor</fullName>
    </submittedName>
</protein>
<keyword evidence="2" id="KW-0902">Two-component regulatory system</keyword>
<reference evidence="11" key="1">
    <citation type="journal article" date="2019" name="Int. J. Syst. Evol. Microbiol.">
        <title>The Global Catalogue of Microorganisms (GCM) 10K type strain sequencing project: providing services to taxonomists for standard genome sequencing and annotation.</title>
        <authorList>
            <consortium name="The Broad Institute Genomics Platform"/>
            <consortium name="The Broad Institute Genome Sequencing Center for Infectious Disease"/>
            <person name="Wu L."/>
            <person name="Ma J."/>
        </authorList>
    </citation>
    <scope>NUCLEOTIDE SEQUENCE [LARGE SCALE GENOMIC DNA]</scope>
    <source>
        <strain evidence="11">JCM 17938</strain>
    </source>
</reference>
<feature type="DNA-binding region" description="OmpR/PhoB-type" evidence="7">
    <location>
        <begin position="138"/>
        <end position="231"/>
    </location>
</feature>
<dbReference type="PROSITE" id="PS50110">
    <property type="entry name" value="RESPONSE_REGULATORY"/>
    <property type="match status" value="1"/>
</dbReference>
<dbReference type="CDD" id="cd17574">
    <property type="entry name" value="REC_OmpR"/>
    <property type="match status" value="1"/>
</dbReference>
<dbReference type="InterPro" id="IPR016032">
    <property type="entry name" value="Sig_transdc_resp-reg_C-effctor"/>
</dbReference>
<evidence type="ECO:0000256" key="7">
    <source>
        <dbReference type="PROSITE-ProRule" id="PRU01091"/>
    </source>
</evidence>
<comment type="caution">
    <text evidence="10">The sequence shown here is derived from an EMBL/GenBank/DDBJ whole genome shotgun (WGS) entry which is preliminary data.</text>
</comment>
<evidence type="ECO:0000259" key="8">
    <source>
        <dbReference type="PROSITE" id="PS50110"/>
    </source>
</evidence>
<dbReference type="InterPro" id="IPR039420">
    <property type="entry name" value="WalR-like"/>
</dbReference>
<keyword evidence="3" id="KW-0805">Transcription regulation</keyword>
<dbReference type="Gene3D" id="1.10.10.10">
    <property type="entry name" value="Winged helix-like DNA-binding domain superfamily/Winged helix DNA-binding domain"/>
    <property type="match status" value="1"/>
</dbReference>
<evidence type="ECO:0000256" key="6">
    <source>
        <dbReference type="PROSITE-ProRule" id="PRU00169"/>
    </source>
</evidence>